<evidence type="ECO:0000256" key="3">
    <source>
        <dbReference type="ARBA" id="ARBA00022989"/>
    </source>
</evidence>
<dbReference type="PANTHER" id="PTHR32322:SF9">
    <property type="entry name" value="AMINO-ACID METABOLITE EFFLUX PUMP-RELATED"/>
    <property type="match status" value="1"/>
</dbReference>
<proteinExistence type="predicted"/>
<evidence type="ECO:0000313" key="9">
    <source>
        <dbReference type="Proteomes" id="UP000758856"/>
    </source>
</evidence>
<feature type="transmembrane region" description="Helical" evidence="5">
    <location>
        <begin position="239"/>
        <end position="258"/>
    </location>
</feature>
<feature type="transmembrane region" description="Helical" evidence="5">
    <location>
        <begin position="60"/>
        <end position="83"/>
    </location>
</feature>
<dbReference type="PANTHER" id="PTHR32322">
    <property type="entry name" value="INNER MEMBRANE TRANSPORTER"/>
    <property type="match status" value="1"/>
</dbReference>
<dbReference type="EMBL" id="JAFBCY010000003">
    <property type="protein sequence ID" value="MBM7852868.1"/>
    <property type="molecule type" value="Genomic_DNA"/>
</dbReference>
<evidence type="ECO:0000256" key="1">
    <source>
        <dbReference type="ARBA" id="ARBA00004141"/>
    </source>
</evidence>
<evidence type="ECO:0000256" key="2">
    <source>
        <dbReference type="ARBA" id="ARBA00022692"/>
    </source>
</evidence>
<organism evidence="7 10">
    <name type="scientific">Methylopila capsulata</name>
    <dbReference type="NCBI Taxonomy" id="61654"/>
    <lineage>
        <taxon>Bacteria</taxon>
        <taxon>Pseudomonadati</taxon>
        <taxon>Pseudomonadota</taxon>
        <taxon>Alphaproteobacteria</taxon>
        <taxon>Hyphomicrobiales</taxon>
        <taxon>Methylopilaceae</taxon>
        <taxon>Methylopila</taxon>
    </lineage>
</organism>
<comment type="caution">
    <text evidence="7">The sequence shown here is derived from an EMBL/GenBank/DDBJ whole genome shotgun (WGS) entry which is preliminary data.</text>
</comment>
<keyword evidence="9" id="KW-1185">Reference proteome</keyword>
<dbReference type="InterPro" id="IPR037185">
    <property type="entry name" value="EmrE-like"/>
</dbReference>
<accession>A0A9W6IV14</accession>
<feature type="transmembrane region" description="Helical" evidence="5">
    <location>
        <begin position="209"/>
        <end position="227"/>
    </location>
</feature>
<evidence type="ECO:0000256" key="4">
    <source>
        <dbReference type="ARBA" id="ARBA00023136"/>
    </source>
</evidence>
<evidence type="ECO:0000313" key="8">
    <source>
        <dbReference type="EMBL" id="MBM7852868.1"/>
    </source>
</evidence>
<protein>
    <submittedName>
        <fullName evidence="7">ABC transporter permease</fullName>
    </submittedName>
    <submittedName>
        <fullName evidence="8">Drug/metabolite transporter (DMT)-like permease</fullName>
    </submittedName>
</protein>
<sequence length="324" mass="33077">MSIQSSEAAVVAASAAPVAPPVVAAPTMSRTEWGLLIVLSMLWGGAFFLSKVALAEVTPLTLVAARVGIGAAALWAVVLAKGLAVPREGRLWRDYLVLALINNVAPFCLLAYGQQGLPSGLAAILNASTPLWTVLLAHVTTQDERATGGRLAGVAVGMVGVAVIIGPRALEGVSDALLPALCIVGAAMCYAAAIIYARRFRGRPPLITAASQLGLSSVIMVAALLVFEGAPALPSPHVTASLVAFGLFSTALGFVIYFRILAGAGSTNAALVTFLVPVSAILLGALVLGERLDAREFVGMGAIALGLAAIDGRPWRALKRGVAS</sequence>
<comment type="subcellular location">
    <subcellularLocation>
        <location evidence="1">Membrane</location>
        <topology evidence="1">Multi-pass membrane protein</topology>
    </subcellularLocation>
</comment>
<feature type="transmembrane region" description="Helical" evidence="5">
    <location>
        <begin position="95"/>
        <end position="113"/>
    </location>
</feature>
<dbReference type="Proteomes" id="UP000758856">
    <property type="component" value="Unassembled WGS sequence"/>
</dbReference>
<gene>
    <name evidence="7" type="ORF">GCM10008170_30960</name>
    <name evidence="8" type="ORF">JOD31_003110</name>
</gene>
<keyword evidence="2 5" id="KW-0812">Transmembrane</keyword>
<feature type="transmembrane region" description="Helical" evidence="5">
    <location>
        <begin position="151"/>
        <end position="170"/>
    </location>
</feature>
<evidence type="ECO:0000313" key="10">
    <source>
        <dbReference type="Proteomes" id="UP001143400"/>
    </source>
</evidence>
<dbReference type="SUPFAM" id="SSF103481">
    <property type="entry name" value="Multidrug resistance efflux transporter EmrE"/>
    <property type="match status" value="2"/>
</dbReference>
<evidence type="ECO:0000259" key="6">
    <source>
        <dbReference type="Pfam" id="PF00892"/>
    </source>
</evidence>
<feature type="transmembrane region" description="Helical" evidence="5">
    <location>
        <begin position="119"/>
        <end position="139"/>
    </location>
</feature>
<dbReference type="Pfam" id="PF00892">
    <property type="entry name" value="EamA"/>
    <property type="match status" value="2"/>
</dbReference>
<feature type="transmembrane region" description="Helical" evidence="5">
    <location>
        <begin position="33"/>
        <end position="54"/>
    </location>
</feature>
<dbReference type="InterPro" id="IPR050638">
    <property type="entry name" value="AA-Vitamin_Transporters"/>
</dbReference>
<evidence type="ECO:0000313" key="7">
    <source>
        <dbReference type="EMBL" id="GLK57077.1"/>
    </source>
</evidence>
<feature type="transmembrane region" description="Helical" evidence="5">
    <location>
        <begin position="176"/>
        <end position="197"/>
    </location>
</feature>
<feature type="transmembrane region" description="Helical" evidence="5">
    <location>
        <begin position="270"/>
        <end position="288"/>
    </location>
</feature>
<dbReference type="EMBL" id="BSFF01000003">
    <property type="protein sequence ID" value="GLK57077.1"/>
    <property type="molecule type" value="Genomic_DNA"/>
</dbReference>
<dbReference type="GO" id="GO:0016020">
    <property type="term" value="C:membrane"/>
    <property type="evidence" value="ECO:0007669"/>
    <property type="project" value="UniProtKB-SubCell"/>
</dbReference>
<evidence type="ECO:0000256" key="5">
    <source>
        <dbReference type="SAM" id="Phobius"/>
    </source>
</evidence>
<dbReference type="Proteomes" id="UP001143400">
    <property type="component" value="Unassembled WGS sequence"/>
</dbReference>
<feature type="domain" description="EamA" evidence="6">
    <location>
        <begin position="180"/>
        <end position="309"/>
    </location>
</feature>
<reference evidence="7" key="1">
    <citation type="journal article" date="2014" name="Int. J. Syst. Evol. Microbiol.">
        <title>Complete genome sequence of Corynebacterium casei LMG S-19264T (=DSM 44701T), isolated from a smear-ripened cheese.</title>
        <authorList>
            <consortium name="US DOE Joint Genome Institute (JGI-PGF)"/>
            <person name="Walter F."/>
            <person name="Albersmeier A."/>
            <person name="Kalinowski J."/>
            <person name="Ruckert C."/>
        </authorList>
    </citation>
    <scope>NUCLEOTIDE SEQUENCE</scope>
    <source>
        <strain evidence="7">VKM B-1606</strain>
    </source>
</reference>
<keyword evidence="3 5" id="KW-1133">Transmembrane helix</keyword>
<reference evidence="7" key="3">
    <citation type="submission" date="2023-01" db="EMBL/GenBank/DDBJ databases">
        <authorList>
            <person name="Sun Q."/>
            <person name="Evtushenko L."/>
        </authorList>
    </citation>
    <scope>NUCLEOTIDE SEQUENCE</scope>
    <source>
        <strain evidence="7">VKM B-1606</strain>
    </source>
</reference>
<dbReference type="AlphaFoldDB" id="A0A9W6IV14"/>
<dbReference type="RefSeq" id="WP_204951317.1">
    <property type="nucleotide sequence ID" value="NZ_BSFF01000003.1"/>
</dbReference>
<keyword evidence="4 5" id="KW-0472">Membrane</keyword>
<name>A0A9W6IV14_9HYPH</name>
<feature type="domain" description="EamA" evidence="6">
    <location>
        <begin position="35"/>
        <end position="165"/>
    </location>
</feature>
<dbReference type="InterPro" id="IPR000620">
    <property type="entry name" value="EamA_dom"/>
</dbReference>
<reference evidence="8 9" key="2">
    <citation type="submission" date="2021-01" db="EMBL/GenBank/DDBJ databases">
        <title>Genomic Encyclopedia of Type Strains, Phase IV (KMG-IV): sequencing the most valuable type-strain genomes for metagenomic binning, comparative biology and taxonomic classification.</title>
        <authorList>
            <person name="Goeker M."/>
        </authorList>
    </citation>
    <scope>NUCLEOTIDE SEQUENCE [LARGE SCALE GENOMIC DNA]</scope>
    <source>
        <strain evidence="8 9">DSM 6130</strain>
    </source>
</reference>